<comment type="caution">
    <text evidence="1">The sequence shown here is derived from an EMBL/GenBank/DDBJ whole genome shotgun (WGS) entry which is preliminary data.</text>
</comment>
<evidence type="ECO:0000313" key="2">
    <source>
        <dbReference type="Proteomes" id="UP000474296"/>
    </source>
</evidence>
<proteinExistence type="predicted"/>
<dbReference type="Proteomes" id="UP000474296">
    <property type="component" value="Unassembled WGS sequence"/>
</dbReference>
<organism evidence="1 2">
    <name type="scientific">Spongiivirga citrea</name>
    <dbReference type="NCBI Taxonomy" id="1481457"/>
    <lineage>
        <taxon>Bacteria</taxon>
        <taxon>Pseudomonadati</taxon>
        <taxon>Bacteroidota</taxon>
        <taxon>Flavobacteriia</taxon>
        <taxon>Flavobacteriales</taxon>
        <taxon>Flavobacteriaceae</taxon>
        <taxon>Spongiivirga</taxon>
    </lineage>
</organism>
<gene>
    <name evidence="1" type="ORF">GWK10_09910</name>
</gene>
<reference evidence="1 2" key="1">
    <citation type="submission" date="2020-01" db="EMBL/GenBank/DDBJ databases">
        <title>Spongiivirga citrea KCTC 32990T.</title>
        <authorList>
            <person name="Wang G."/>
        </authorList>
    </citation>
    <scope>NUCLEOTIDE SEQUENCE [LARGE SCALE GENOMIC DNA]</scope>
    <source>
        <strain evidence="1 2">KCTC 32990</strain>
    </source>
</reference>
<dbReference type="PROSITE" id="PS51257">
    <property type="entry name" value="PROKAR_LIPOPROTEIN"/>
    <property type="match status" value="1"/>
</dbReference>
<dbReference type="RefSeq" id="WP_164032137.1">
    <property type="nucleotide sequence ID" value="NZ_JAABOQ010000004.1"/>
</dbReference>
<evidence type="ECO:0000313" key="1">
    <source>
        <dbReference type="EMBL" id="NER17525.1"/>
    </source>
</evidence>
<dbReference type="EMBL" id="JAABOQ010000004">
    <property type="protein sequence ID" value="NER17525.1"/>
    <property type="molecule type" value="Genomic_DNA"/>
</dbReference>
<accession>A0A6M0CI17</accession>
<protein>
    <submittedName>
        <fullName evidence="1">Uncharacterized protein</fullName>
    </submittedName>
</protein>
<keyword evidence="2" id="KW-1185">Reference proteome</keyword>
<dbReference type="AlphaFoldDB" id="A0A6M0CI17"/>
<name>A0A6M0CI17_9FLAO</name>
<sequence length="387" mass="45020">MKQLLLLFVTASLIVACSSVKQTEKAVATGNYDQAIETALRNLRTNKDKKRKQPYIVLLEDAFAKAASRDLERVNFLTQENNPAKLEELYNTYLRLQSRQDKIRPILPLAGASFKMENYTNNILNTKESLASYLYGNANKLMQTNDKLDYRQAYEDFEYLNKVNPGYKNTRELMKEALLRGRDYVLIKMSNESDVVIPQRLEEELMSIDTYQLNDLWSEYHNEKQKNFNYDYQMELAFRNINISPEQIKERQLVQEKLVPDGYDYELDGNGNVKKDSLGNDIKVEKFTKVTCQYYEFTQFKATQVTANVNFTDLNTKQLIESFPIASEFIFEHIYANYQGDKRALATDLLNYINARSIPFPSNEQMVYDTGEDLKAKLKSILNQKPI</sequence>